<comment type="similarity">
    <text evidence="3">Belongs to the aldehyde dehydrogenase family.</text>
</comment>
<dbReference type="PROSITE" id="PS00687">
    <property type="entry name" value="ALDEHYDE_DEHYDR_GLU"/>
    <property type="match status" value="1"/>
</dbReference>
<feature type="domain" description="Aldehyde dehydrogenase" evidence="4">
    <location>
        <begin position="4"/>
        <end position="454"/>
    </location>
</feature>
<evidence type="ECO:0000256" key="1">
    <source>
        <dbReference type="ARBA" id="ARBA00023002"/>
    </source>
</evidence>
<evidence type="ECO:0000256" key="2">
    <source>
        <dbReference type="PROSITE-ProRule" id="PRU10007"/>
    </source>
</evidence>
<dbReference type="InterPro" id="IPR015590">
    <property type="entry name" value="Aldehyde_DH_dom"/>
</dbReference>
<dbReference type="PROSITE" id="PS00070">
    <property type="entry name" value="ALDEHYDE_DEHYDR_CYS"/>
    <property type="match status" value="1"/>
</dbReference>
<dbReference type="Gene3D" id="3.40.309.10">
    <property type="entry name" value="Aldehyde Dehydrogenase, Chain A, domain 2"/>
    <property type="match status" value="1"/>
</dbReference>
<dbReference type="InterPro" id="IPR029510">
    <property type="entry name" value="Ald_DH_CS_GLU"/>
</dbReference>
<dbReference type="Pfam" id="PF00171">
    <property type="entry name" value="Aldedh"/>
    <property type="match status" value="1"/>
</dbReference>
<dbReference type="SUPFAM" id="SSF53720">
    <property type="entry name" value="ALDH-like"/>
    <property type="match status" value="1"/>
</dbReference>
<dbReference type="InterPro" id="IPR016161">
    <property type="entry name" value="Ald_DH/histidinol_DH"/>
</dbReference>
<reference evidence="6" key="1">
    <citation type="journal article" date="2019" name="Int. J. Syst. Evol. Microbiol.">
        <title>The Global Catalogue of Microorganisms (GCM) 10K type strain sequencing project: providing services to taxonomists for standard genome sequencing and annotation.</title>
        <authorList>
            <consortium name="The Broad Institute Genomics Platform"/>
            <consortium name="The Broad Institute Genome Sequencing Center for Infectious Disease"/>
            <person name="Wu L."/>
            <person name="Ma J."/>
        </authorList>
    </citation>
    <scope>NUCLEOTIDE SEQUENCE [LARGE SCALE GENOMIC DNA]</scope>
    <source>
        <strain evidence="6">JCM 16949</strain>
    </source>
</reference>
<dbReference type="InterPro" id="IPR016162">
    <property type="entry name" value="Ald_DH_N"/>
</dbReference>
<evidence type="ECO:0000313" key="6">
    <source>
        <dbReference type="Proteomes" id="UP001501004"/>
    </source>
</evidence>
<evidence type="ECO:0000313" key="5">
    <source>
        <dbReference type="EMBL" id="GAA3739010.1"/>
    </source>
</evidence>
<gene>
    <name evidence="5" type="ORF">GCM10022239_13200</name>
</gene>
<dbReference type="EMBL" id="BAABAE010000003">
    <property type="protein sequence ID" value="GAA3739010.1"/>
    <property type="molecule type" value="Genomic_DNA"/>
</dbReference>
<protein>
    <submittedName>
        <fullName evidence="5">Aldehyde dehydrogenase family protein</fullName>
    </submittedName>
</protein>
<accession>A0ABP7FIZ4</accession>
<organism evidence="5 6">
    <name type="scientific">Leifsonella bigeumensis</name>
    <dbReference type="NCBI Taxonomy" id="433643"/>
    <lineage>
        <taxon>Bacteria</taxon>
        <taxon>Bacillati</taxon>
        <taxon>Actinomycetota</taxon>
        <taxon>Actinomycetes</taxon>
        <taxon>Micrococcales</taxon>
        <taxon>Microbacteriaceae</taxon>
        <taxon>Leifsonella</taxon>
    </lineage>
</organism>
<dbReference type="Proteomes" id="UP001501004">
    <property type="component" value="Unassembled WGS sequence"/>
</dbReference>
<feature type="active site" evidence="2">
    <location>
        <position position="228"/>
    </location>
</feature>
<comment type="caution">
    <text evidence="5">The sequence shown here is derived from an EMBL/GenBank/DDBJ whole genome shotgun (WGS) entry which is preliminary data.</text>
</comment>
<dbReference type="InterPro" id="IPR016163">
    <property type="entry name" value="Ald_DH_C"/>
</dbReference>
<proteinExistence type="inferred from homology"/>
<evidence type="ECO:0000256" key="3">
    <source>
        <dbReference type="RuleBase" id="RU003345"/>
    </source>
</evidence>
<dbReference type="PANTHER" id="PTHR11699">
    <property type="entry name" value="ALDEHYDE DEHYDROGENASE-RELATED"/>
    <property type="match status" value="1"/>
</dbReference>
<sequence>MTQVVYSPIEGSVLRELPLTTAAEVEVGISAARAAQVEWARRHPSERGRLIASVAGIIESRVEEIAELESRNTGKLLSDTRREVLRAAGSFRYYGGWADKVVGEMIPMDGDHLIYTSPEPYGVAAGIIPWNVPFFFAAKKIAPALAFGNACVLKPAEDTPLTALLLKDMLRSAGIPEDLVQVFIGGREVGEAVVASPNVDLIVFTGSDATGRAIARSAAERLVPVAMELGGKSPQVVFQDADLEKAADAITLGVFASCGQMCIAGSRLVVHRSVHRALVDLLAERVRGLTVGDPFESGTDVGPQITSLQRDKTLAFIEETSKVGKVVAQASMPGNPALSGGFYVPPTIFDDLPPDARVLRDEVFGPVLAVTTFDDDEEAVELANRTDFGLAAGIWTSDIGRAHRMAAAVRAGTVWINTYRVLSELVPFGGIGLSGYGRENGTEAARLYTRPKSVWTSLAPGAPAGFTMGQ</sequence>
<name>A0ABP7FIZ4_9MICO</name>
<keyword evidence="1 3" id="KW-0560">Oxidoreductase</keyword>
<dbReference type="RefSeq" id="WP_344754972.1">
    <property type="nucleotide sequence ID" value="NZ_BAABAE010000003.1"/>
</dbReference>
<evidence type="ECO:0000259" key="4">
    <source>
        <dbReference type="Pfam" id="PF00171"/>
    </source>
</evidence>
<keyword evidence="6" id="KW-1185">Reference proteome</keyword>
<dbReference type="Gene3D" id="3.40.605.10">
    <property type="entry name" value="Aldehyde Dehydrogenase, Chain A, domain 1"/>
    <property type="match status" value="1"/>
</dbReference>
<dbReference type="InterPro" id="IPR016160">
    <property type="entry name" value="Ald_DH_CS_CYS"/>
</dbReference>